<gene>
    <name evidence="1" type="ORF">NP493_756g00003</name>
</gene>
<proteinExistence type="predicted"/>
<keyword evidence="2" id="KW-1185">Reference proteome</keyword>
<dbReference type="EMBL" id="JAODUO010000755">
    <property type="protein sequence ID" value="KAK2175037.1"/>
    <property type="molecule type" value="Genomic_DNA"/>
</dbReference>
<comment type="caution">
    <text evidence="1">The sequence shown here is derived from an EMBL/GenBank/DDBJ whole genome shotgun (WGS) entry which is preliminary data.</text>
</comment>
<evidence type="ECO:0000313" key="2">
    <source>
        <dbReference type="Proteomes" id="UP001209878"/>
    </source>
</evidence>
<protein>
    <submittedName>
        <fullName evidence="1">Uncharacterized protein</fullName>
    </submittedName>
</protein>
<sequence>MVGSRRPKRAEPFEVRKEDIDKLLQVGEVPISELHRLLELHKRQRLHRNPYVTSGVHDQHVVYYAEPVEVVGLRQQQGLKPDSFRCVKSKGDSMEFDVAQFNNELLKRAQRAFTRQRQCGIIQIGEPDEQAAKAILAKTEEKLKAVGRQDKPTILDALLAASMEARFVEDAVIENLTVIGYIELDYFGEHTRVSYKGHYKNVSEYVTRLLMQHNASVSEFCTAPERQWDMTTNSFTADVRNLLREMNVEDGSDLEKVKLDSLVVIDRLERMVESRPKTLKALRTVITPVARTIVITPLNVTFAKLTGNTPQLKTIKFQFNEASIFPFSLTTEKIFIAEERAVKSRVSVKEAKKFYRNVFCHFRKAKKGDKFVQYRFASAEMKGESVKKLQEWLKNSGSNCGSSLQTGDESDGVLHYTFAGLDVAAGLPPLSRPEIYSVLAKLATTTVVLTADDVVRRLQELQVLKKHPDKTVFFVNKIRKLIGEVYDANKMIKEYVSLSAKRYRRKVAASH</sequence>
<organism evidence="1 2">
    <name type="scientific">Ridgeia piscesae</name>
    <name type="common">Tubeworm</name>
    <dbReference type="NCBI Taxonomy" id="27915"/>
    <lineage>
        <taxon>Eukaryota</taxon>
        <taxon>Metazoa</taxon>
        <taxon>Spiralia</taxon>
        <taxon>Lophotrochozoa</taxon>
        <taxon>Annelida</taxon>
        <taxon>Polychaeta</taxon>
        <taxon>Sedentaria</taxon>
        <taxon>Canalipalpata</taxon>
        <taxon>Sabellida</taxon>
        <taxon>Siboglinidae</taxon>
        <taxon>Ridgeia</taxon>
    </lineage>
</organism>
<dbReference type="AlphaFoldDB" id="A0AAD9KPN9"/>
<evidence type="ECO:0000313" key="1">
    <source>
        <dbReference type="EMBL" id="KAK2175037.1"/>
    </source>
</evidence>
<accession>A0AAD9KPN9</accession>
<dbReference type="Proteomes" id="UP001209878">
    <property type="component" value="Unassembled WGS sequence"/>
</dbReference>
<reference evidence="1" key="1">
    <citation type="journal article" date="2023" name="Mol. Biol. Evol.">
        <title>Third-Generation Sequencing Reveals the Adaptive Role of the Epigenome in Three Deep-Sea Polychaetes.</title>
        <authorList>
            <person name="Perez M."/>
            <person name="Aroh O."/>
            <person name="Sun Y."/>
            <person name="Lan Y."/>
            <person name="Juniper S.K."/>
            <person name="Young C.R."/>
            <person name="Angers B."/>
            <person name="Qian P.Y."/>
        </authorList>
    </citation>
    <scope>NUCLEOTIDE SEQUENCE</scope>
    <source>
        <strain evidence="1">R07B-5</strain>
    </source>
</reference>
<name>A0AAD9KPN9_RIDPI</name>